<evidence type="ECO:0000256" key="2">
    <source>
        <dbReference type="ARBA" id="ARBA00022692"/>
    </source>
</evidence>
<keyword evidence="3 6" id="KW-1133">Transmembrane helix</keyword>
<dbReference type="GO" id="GO:0005783">
    <property type="term" value="C:endoplasmic reticulum"/>
    <property type="evidence" value="ECO:0007669"/>
    <property type="project" value="TreeGrafter"/>
</dbReference>
<comment type="subcellular location">
    <subcellularLocation>
        <location evidence="1">Membrane</location>
        <topology evidence="1">Multi-pass membrane protein</topology>
    </subcellularLocation>
</comment>
<dbReference type="PANTHER" id="PTHR13439:SF0">
    <property type="entry name" value="TOPOISOMERASE I DAMAGE AFFECTED PROTEIN 4"/>
    <property type="match status" value="1"/>
</dbReference>
<keyword evidence="2 5" id="KW-0812">Transmembrane</keyword>
<dbReference type="PROSITE" id="PS50922">
    <property type="entry name" value="TLC"/>
    <property type="match status" value="1"/>
</dbReference>
<evidence type="ECO:0000256" key="3">
    <source>
        <dbReference type="ARBA" id="ARBA00022989"/>
    </source>
</evidence>
<feature type="transmembrane region" description="Helical" evidence="6">
    <location>
        <begin position="72"/>
        <end position="93"/>
    </location>
</feature>
<dbReference type="GO" id="GO:0055088">
    <property type="term" value="P:lipid homeostasis"/>
    <property type="evidence" value="ECO:0007669"/>
    <property type="project" value="TreeGrafter"/>
</dbReference>
<dbReference type="InterPro" id="IPR050846">
    <property type="entry name" value="TLCD"/>
</dbReference>
<evidence type="ECO:0000256" key="5">
    <source>
        <dbReference type="PROSITE-ProRule" id="PRU00205"/>
    </source>
</evidence>
<feature type="transmembrane region" description="Helical" evidence="6">
    <location>
        <begin position="133"/>
        <end position="152"/>
    </location>
</feature>
<dbReference type="GO" id="GO:0016020">
    <property type="term" value="C:membrane"/>
    <property type="evidence" value="ECO:0007669"/>
    <property type="project" value="UniProtKB-SubCell"/>
</dbReference>
<evidence type="ECO:0000256" key="4">
    <source>
        <dbReference type="ARBA" id="ARBA00023136"/>
    </source>
</evidence>
<proteinExistence type="evidence at transcript level"/>
<evidence type="ECO:0000259" key="7">
    <source>
        <dbReference type="PROSITE" id="PS50922"/>
    </source>
</evidence>
<dbReference type="InterPro" id="IPR006634">
    <property type="entry name" value="TLC-dom"/>
</dbReference>
<dbReference type="Pfam" id="PF03798">
    <property type="entry name" value="TRAM_LAG1_CLN8"/>
    <property type="match status" value="1"/>
</dbReference>
<reference evidence="8" key="1">
    <citation type="submission" date="2020-04" db="EMBL/GenBank/DDBJ databases">
        <authorList>
            <person name="Neveu A P."/>
        </authorList>
    </citation>
    <scope>NUCLEOTIDE SEQUENCE</scope>
    <source>
        <tissue evidence="8">Whole embryo</tissue>
    </source>
</reference>
<protein>
    <submittedName>
        <fullName evidence="8">Transmembrane protein 56-B</fullName>
    </submittedName>
</protein>
<dbReference type="AlphaFoldDB" id="A0A6F9DVE5"/>
<dbReference type="EMBL" id="LR791118">
    <property type="protein sequence ID" value="CAB3266980.1"/>
    <property type="molecule type" value="mRNA"/>
</dbReference>
<dbReference type="SMART" id="SM00724">
    <property type="entry name" value="TLC"/>
    <property type="match status" value="1"/>
</dbReference>
<sequence>MFSAEEKLCDALCLFEMTSEVYEACFFTLHVAVTTVACIAFTLYVSPLINARLNPNFFNLPVETQVGCNSRVTTFVYSAVACFGSIYVLSSQVNTLEDFIRGPATWAAVFNATCVCGYCLSDAYFFVRYRENLVGSVLVHHVIVIVSVFIGNLYFDVWWFYTSLRLLTEFSTPFLVAQVTMKAFEMTRRGFYFVNGILTIVFYFVARILFIPVCYWILYVASKTPSYTSLSVGAKLSCFIPLVFMDILNFVWFLQLIAIARKAFSWHVWDVNSAIPIASNEAERTLRQT</sequence>
<feature type="transmembrane region" description="Helical" evidence="6">
    <location>
        <begin position="191"/>
        <end position="219"/>
    </location>
</feature>
<feature type="transmembrane region" description="Helical" evidence="6">
    <location>
        <begin position="27"/>
        <end position="51"/>
    </location>
</feature>
<organism evidence="8">
    <name type="scientific">Phallusia mammillata</name>
    <dbReference type="NCBI Taxonomy" id="59560"/>
    <lineage>
        <taxon>Eukaryota</taxon>
        <taxon>Metazoa</taxon>
        <taxon>Chordata</taxon>
        <taxon>Tunicata</taxon>
        <taxon>Ascidiacea</taxon>
        <taxon>Phlebobranchia</taxon>
        <taxon>Ascidiidae</taxon>
        <taxon>Phallusia</taxon>
    </lineage>
</organism>
<accession>A0A6F9DVE5</accession>
<feature type="transmembrane region" description="Helical" evidence="6">
    <location>
        <begin position="239"/>
        <end position="260"/>
    </location>
</feature>
<feature type="transmembrane region" description="Helical" evidence="6">
    <location>
        <begin position="105"/>
        <end position="126"/>
    </location>
</feature>
<keyword evidence="4 5" id="KW-0472">Membrane</keyword>
<evidence type="ECO:0000256" key="1">
    <source>
        <dbReference type="ARBA" id="ARBA00004141"/>
    </source>
</evidence>
<feature type="domain" description="TLC" evidence="7">
    <location>
        <begin position="63"/>
        <end position="265"/>
    </location>
</feature>
<evidence type="ECO:0000256" key="6">
    <source>
        <dbReference type="SAM" id="Phobius"/>
    </source>
</evidence>
<name>A0A6F9DVE5_9ASCI</name>
<gene>
    <name evidence="8" type="primary">Tlcd3a</name>
</gene>
<evidence type="ECO:0000313" key="8">
    <source>
        <dbReference type="EMBL" id="CAB3266980.1"/>
    </source>
</evidence>
<dbReference type="PANTHER" id="PTHR13439">
    <property type="entry name" value="CT120 PROTEIN"/>
    <property type="match status" value="1"/>
</dbReference>